<dbReference type="OrthoDB" id="5783963at2759"/>
<dbReference type="PANTHER" id="PTHR15565:SF0">
    <property type="entry name" value="PROTEIN AATF"/>
    <property type="match status" value="1"/>
</dbReference>
<comment type="similarity">
    <text evidence="1">Belongs to the AATF family.</text>
</comment>
<proteinExistence type="inferred from homology"/>
<reference evidence="6" key="1">
    <citation type="submission" date="2022-07" db="EMBL/GenBank/DDBJ databases">
        <title>Genome Sequence of Agrocybe chaxingu.</title>
        <authorList>
            <person name="Buettner E."/>
        </authorList>
    </citation>
    <scope>NUCLEOTIDE SEQUENCE</scope>
    <source>
        <strain evidence="6">MP-N11</strain>
    </source>
</reference>
<dbReference type="Pfam" id="PF08164">
    <property type="entry name" value="TRAUB"/>
    <property type="match status" value="1"/>
</dbReference>
<dbReference type="InterPro" id="IPR039223">
    <property type="entry name" value="AATF/Bfr2"/>
</dbReference>
<dbReference type="InterPro" id="IPR025160">
    <property type="entry name" value="AATF"/>
</dbReference>
<evidence type="ECO:0000256" key="2">
    <source>
        <dbReference type="ARBA" id="ARBA00013850"/>
    </source>
</evidence>
<gene>
    <name evidence="6" type="ORF">NLJ89_g1403</name>
</gene>
<evidence type="ECO:0000256" key="1">
    <source>
        <dbReference type="ARBA" id="ARBA00008966"/>
    </source>
</evidence>
<evidence type="ECO:0000313" key="7">
    <source>
        <dbReference type="Proteomes" id="UP001148786"/>
    </source>
</evidence>
<organism evidence="6 7">
    <name type="scientific">Agrocybe chaxingu</name>
    <dbReference type="NCBI Taxonomy" id="84603"/>
    <lineage>
        <taxon>Eukaryota</taxon>
        <taxon>Fungi</taxon>
        <taxon>Dikarya</taxon>
        <taxon>Basidiomycota</taxon>
        <taxon>Agaricomycotina</taxon>
        <taxon>Agaricomycetes</taxon>
        <taxon>Agaricomycetidae</taxon>
        <taxon>Agaricales</taxon>
        <taxon>Agaricineae</taxon>
        <taxon>Strophariaceae</taxon>
        <taxon>Agrocybe</taxon>
    </lineage>
</organism>
<dbReference type="AlphaFoldDB" id="A0A9W8N036"/>
<evidence type="ECO:0000259" key="5">
    <source>
        <dbReference type="Pfam" id="PF13339"/>
    </source>
</evidence>
<feature type="compositionally biased region" description="Acidic residues" evidence="3">
    <location>
        <begin position="119"/>
        <end position="132"/>
    </location>
</feature>
<dbReference type="GO" id="GO:0000462">
    <property type="term" value="P:maturation of SSU-rRNA from tricistronic rRNA transcript (SSU-rRNA, 5.8S rRNA, LSU-rRNA)"/>
    <property type="evidence" value="ECO:0007669"/>
    <property type="project" value="TreeGrafter"/>
</dbReference>
<protein>
    <recommendedName>
        <fullName evidence="2">Protein BFR2</fullName>
    </recommendedName>
</protein>
<dbReference type="PANTHER" id="PTHR15565">
    <property type="entry name" value="AATF PROTEIN APOPTOSIS ANTAGONIZING TRANSCRIPTION FACTOR"/>
    <property type="match status" value="1"/>
</dbReference>
<comment type="caution">
    <text evidence="6">The sequence shown here is derived from an EMBL/GenBank/DDBJ whole genome shotgun (WGS) entry which is preliminary data.</text>
</comment>
<evidence type="ECO:0000256" key="3">
    <source>
        <dbReference type="SAM" id="MobiDB-lite"/>
    </source>
</evidence>
<sequence>MVVGRLSLAEQIAQLEETAPADYDPEDLLAREAEVDDEMHVDTSVAREHYLDVGPSSLRRLLPSVADPKYEGVRASRKQLLEESDDQGFSDESEVEEAEHGREEDSDLEEEGSSTSEDLSNDEIPSESEELNEDHKGAAPVQHREGQEKENERTAENISSILKRSREEDTKKDMPECGDALLDTRIRLQKSVVSANRLPPPSQIKDYLDDSRCRDAVSKFLNEASLLTDELFDLQEMLLIANDITTPPAQKRRKLNLDSPSSKEYSEVFVGATEDAAALEMVVHPYLLQTLSKWSAKIQAVAPSVLLPSNRGSFLKGNQGVKSAMQLIDETLQDNSKLLQRTRVVRARKSRIGLPSVQEGDEDDASVDPENFDDTDFYQKVLRDIIDARGNGNKSEDWMLLQKQKKAKKKVDTKASKGRKLRYAVHEKIQNFMVPVPVPDSWHEEQIDELFASLLGKGFESVAINAEEPEVQQSIELSGFRVFG</sequence>
<dbReference type="InterPro" id="IPR012617">
    <property type="entry name" value="AATF_C"/>
</dbReference>
<dbReference type="EMBL" id="JANKHO010000072">
    <property type="protein sequence ID" value="KAJ3515997.1"/>
    <property type="molecule type" value="Genomic_DNA"/>
</dbReference>
<name>A0A9W8N036_9AGAR</name>
<feature type="compositionally biased region" description="Acidic residues" evidence="3">
    <location>
        <begin position="82"/>
        <end position="97"/>
    </location>
</feature>
<feature type="domain" description="AATF leucine zipper-containing" evidence="5">
    <location>
        <begin position="179"/>
        <end position="297"/>
    </location>
</feature>
<feature type="compositionally biased region" description="Basic and acidic residues" evidence="3">
    <location>
        <begin position="133"/>
        <end position="155"/>
    </location>
</feature>
<dbReference type="Proteomes" id="UP001148786">
    <property type="component" value="Unassembled WGS sequence"/>
</dbReference>
<feature type="domain" description="Apoptosis-antagonizing transcription factor C-terminal" evidence="4">
    <location>
        <begin position="378"/>
        <end position="455"/>
    </location>
</feature>
<evidence type="ECO:0000313" key="6">
    <source>
        <dbReference type="EMBL" id="KAJ3515997.1"/>
    </source>
</evidence>
<evidence type="ECO:0000259" key="4">
    <source>
        <dbReference type="Pfam" id="PF08164"/>
    </source>
</evidence>
<feature type="compositionally biased region" description="Basic and acidic residues" evidence="3">
    <location>
        <begin position="164"/>
        <end position="175"/>
    </location>
</feature>
<dbReference type="GO" id="GO:0005730">
    <property type="term" value="C:nucleolus"/>
    <property type="evidence" value="ECO:0007669"/>
    <property type="project" value="TreeGrafter"/>
</dbReference>
<accession>A0A9W8N036</accession>
<keyword evidence="7" id="KW-1185">Reference proteome</keyword>
<dbReference type="Pfam" id="PF13339">
    <property type="entry name" value="AATF-Che1"/>
    <property type="match status" value="1"/>
</dbReference>
<feature type="region of interest" description="Disordered" evidence="3">
    <location>
        <begin position="64"/>
        <end position="176"/>
    </location>
</feature>